<protein>
    <recommendedName>
        <fullName evidence="11">G-protein coupled receptors family 1 profile domain-containing protein</fullName>
    </recommendedName>
</protein>
<feature type="compositionally biased region" description="Basic and acidic residues" evidence="9">
    <location>
        <begin position="280"/>
        <end position="296"/>
    </location>
</feature>
<feature type="transmembrane region" description="Helical" evidence="10">
    <location>
        <begin position="169"/>
        <end position="193"/>
    </location>
</feature>
<keyword evidence="6 10" id="KW-0472">Membrane</keyword>
<feature type="region of interest" description="Disordered" evidence="9">
    <location>
        <begin position="204"/>
        <end position="250"/>
    </location>
</feature>
<evidence type="ECO:0000256" key="3">
    <source>
        <dbReference type="ARBA" id="ARBA00022692"/>
    </source>
</evidence>
<feature type="transmembrane region" description="Helical" evidence="10">
    <location>
        <begin position="376"/>
        <end position="395"/>
    </location>
</feature>
<dbReference type="PRINTS" id="PR00237">
    <property type="entry name" value="GPCRRHODOPSN"/>
</dbReference>
<feature type="region of interest" description="Disordered" evidence="9">
    <location>
        <begin position="270"/>
        <end position="328"/>
    </location>
</feature>
<dbReference type="InterPro" id="IPR017452">
    <property type="entry name" value="GPCR_Rhodpsn_7TM"/>
</dbReference>
<evidence type="ECO:0000313" key="13">
    <source>
        <dbReference type="Proteomes" id="UP000007110"/>
    </source>
</evidence>
<evidence type="ECO:0000256" key="2">
    <source>
        <dbReference type="ARBA" id="ARBA00022475"/>
    </source>
</evidence>
<feature type="transmembrane region" description="Helical" evidence="10">
    <location>
        <begin position="119"/>
        <end position="142"/>
    </location>
</feature>
<reference evidence="13" key="1">
    <citation type="submission" date="2015-02" db="EMBL/GenBank/DDBJ databases">
        <title>Genome sequencing for Strongylocentrotus purpuratus.</title>
        <authorList>
            <person name="Murali S."/>
            <person name="Liu Y."/>
            <person name="Vee V."/>
            <person name="English A."/>
            <person name="Wang M."/>
            <person name="Skinner E."/>
            <person name="Han Y."/>
            <person name="Muzny D.M."/>
            <person name="Worley K.C."/>
            <person name="Gibbs R.A."/>
        </authorList>
    </citation>
    <scope>NUCLEOTIDE SEQUENCE</scope>
</reference>
<feature type="transmembrane region" description="Helical" evidence="10">
    <location>
        <begin position="44"/>
        <end position="67"/>
    </location>
</feature>
<feature type="transmembrane region" description="Helical" evidence="10">
    <location>
        <begin position="13"/>
        <end position="32"/>
    </location>
</feature>
<evidence type="ECO:0000256" key="6">
    <source>
        <dbReference type="ARBA" id="ARBA00023136"/>
    </source>
</evidence>
<feature type="transmembrane region" description="Helical" evidence="10">
    <location>
        <begin position="87"/>
        <end position="107"/>
    </location>
</feature>
<keyword evidence="2" id="KW-1003">Cell membrane</keyword>
<feature type="compositionally biased region" description="Polar residues" evidence="9">
    <location>
        <begin position="229"/>
        <end position="239"/>
    </location>
</feature>
<dbReference type="Proteomes" id="UP000007110">
    <property type="component" value="Unassembled WGS sequence"/>
</dbReference>
<keyword evidence="8" id="KW-0807">Transducer</keyword>
<keyword evidence="13" id="KW-1185">Reference proteome</keyword>
<comment type="subcellular location">
    <subcellularLocation>
        <location evidence="1">Cell membrane</location>
        <topology evidence="1">Multi-pass membrane protein</topology>
    </subcellularLocation>
</comment>
<dbReference type="OrthoDB" id="5969463at2759"/>
<keyword evidence="5" id="KW-0297">G-protein coupled receptor</keyword>
<accession>A0A7M7G0B7</accession>
<dbReference type="SMART" id="SM01381">
    <property type="entry name" value="7TM_GPCR_Srsx"/>
    <property type="match status" value="1"/>
</dbReference>
<dbReference type="Pfam" id="PF00001">
    <property type="entry name" value="7tm_1"/>
    <property type="match status" value="1"/>
</dbReference>
<dbReference type="InParanoid" id="A0A7M7G0B7"/>
<organism evidence="12 13">
    <name type="scientific">Strongylocentrotus purpuratus</name>
    <name type="common">Purple sea urchin</name>
    <dbReference type="NCBI Taxonomy" id="7668"/>
    <lineage>
        <taxon>Eukaryota</taxon>
        <taxon>Metazoa</taxon>
        <taxon>Echinodermata</taxon>
        <taxon>Eleutherozoa</taxon>
        <taxon>Echinozoa</taxon>
        <taxon>Echinoidea</taxon>
        <taxon>Euechinoidea</taxon>
        <taxon>Echinacea</taxon>
        <taxon>Camarodonta</taxon>
        <taxon>Echinidea</taxon>
        <taxon>Strongylocentrotidae</taxon>
        <taxon>Strongylocentrotus</taxon>
    </lineage>
</organism>
<dbReference type="GO" id="GO:0005886">
    <property type="term" value="C:plasma membrane"/>
    <property type="evidence" value="ECO:0000318"/>
    <property type="project" value="GO_Central"/>
</dbReference>
<dbReference type="EnsemblMetazoa" id="XM_001198784">
    <property type="protein sequence ID" value="XP_001198784"/>
    <property type="gene ID" value="LOC762961"/>
</dbReference>
<sequence>MALTTTESISICYQVILFAVGVPGNLLIILTYCKRQQRTSSGVFIIALALADLGVCLMSPVVIYNYIVYYDYPSNSFCKFRYYTNHGLIYVSRFLTIAVAIERYLAVCKPMSKRIPPKYAAVISALCVPIGYIMTIPIAIAFRTLELPGNRTICYPDTSDPAIKWVLRVSFPITFLGGLLVVVVCYANIYLVIRRQMRLRARMKGGPGKTSGVVSKATEDTATTASSDRGTVQTSFDGRSNQEESEETMSGLHHQGVVLAVVGNKNDESVNVVTQPKSGADTDKPSSSTREQHAQDNDGVDSSEKVPTSFNCCRKTTKSRSKSNSGSMDSTTKMLLIVTVVYFVSFLPQFITIIIPKEAMKLFKTNHKIGYEIFAFVRRLITINHIINPFVYGFVNIRFRKDCKATMLGLLDKGCRCCGLQSKS</sequence>
<dbReference type="GO" id="GO:0007218">
    <property type="term" value="P:neuropeptide signaling pathway"/>
    <property type="evidence" value="ECO:0000318"/>
    <property type="project" value="GO_Central"/>
</dbReference>
<evidence type="ECO:0000256" key="9">
    <source>
        <dbReference type="SAM" id="MobiDB-lite"/>
    </source>
</evidence>
<evidence type="ECO:0000259" key="11">
    <source>
        <dbReference type="PROSITE" id="PS50262"/>
    </source>
</evidence>
<evidence type="ECO:0000256" key="8">
    <source>
        <dbReference type="ARBA" id="ARBA00023224"/>
    </source>
</evidence>
<dbReference type="InterPro" id="IPR000276">
    <property type="entry name" value="GPCR_Rhodpsn"/>
</dbReference>
<feature type="transmembrane region" description="Helical" evidence="10">
    <location>
        <begin position="334"/>
        <end position="356"/>
    </location>
</feature>
<evidence type="ECO:0000256" key="1">
    <source>
        <dbReference type="ARBA" id="ARBA00004651"/>
    </source>
</evidence>
<proteinExistence type="predicted"/>
<dbReference type="RefSeq" id="XP_001198784.1">
    <property type="nucleotide sequence ID" value="XM_001198784.3"/>
</dbReference>
<keyword evidence="4 10" id="KW-1133">Transmembrane helix</keyword>
<feature type="domain" description="G-protein coupled receptors family 1 profile" evidence="11">
    <location>
        <begin position="24"/>
        <end position="392"/>
    </location>
</feature>
<dbReference type="Gene3D" id="1.20.1070.10">
    <property type="entry name" value="Rhodopsin 7-helix transmembrane proteins"/>
    <property type="match status" value="2"/>
</dbReference>
<dbReference type="CDD" id="cd00637">
    <property type="entry name" value="7tm_classA_rhodopsin-like"/>
    <property type="match status" value="1"/>
</dbReference>
<dbReference type="PANTHER" id="PTHR24230:SF0">
    <property type="entry name" value="G-PROTEIN COUPLED RECEPTORS FAMILY 1 PROFILE DOMAIN-CONTAINING PROTEIN"/>
    <property type="match status" value="1"/>
</dbReference>
<dbReference type="GeneID" id="762961"/>
<evidence type="ECO:0000256" key="10">
    <source>
        <dbReference type="SAM" id="Phobius"/>
    </source>
</evidence>
<dbReference type="KEGG" id="spu:762961"/>
<keyword evidence="3 10" id="KW-0812">Transmembrane</keyword>
<dbReference type="PANTHER" id="PTHR24230">
    <property type="entry name" value="G-PROTEIN COUPLED RECEPTOR"/>
    <property type="match status" value="1"/>
</dbReference>
<dbReference type="OMA" id="GEERIWH"/>
<reference evidence="12" key="2">
    <citation type="submission" date="2021-01" db="UniProtKB">
        <authorList>
            <consortium name="EnsemblMetazoa"/>
        </authorList>
    </citation>
    <scope>IDENTIFICATION</scope>
</reference>
<dbReference type="AlphaFoldDB" id="A0A7M7G0B7"/>
<evidence type="ECO:0000256" key="7">
    <source>
        <dbReference type="ARBA" id="ARBA00023170"/>
    </source>
</evidence>
<evidence type="ECO:0000256" key="4">
    <source>
        <dbReference type="ARBA" id="ARBA00022989"/>
    </source>
</evidence>
<evidence type="ECO:0000313" key="12">
    <source>
        <dbReference type="EnsemblMetazoa" id="XP_001198784"/>
    </source>
</evidence>
<name>A0A7M7G0B7_STRPU</name>
<dbReference type="GO" id="GO:0008528">
    <property type="term" value="F:G protein-coupled peptide receptor activity"/>
    <property type="evidence" value="ECO:0000318"/>
    <property type="project" value="GO_Central"/>
</dbReference>
<dbReference type="SUPFAM" id="SSF81321">
    <property type="entry name" value="Family A G protein-coupled receptor-like"/>
    <property type="match status" value="1"/>
</dbReference>
<evidence type="ECO:0000256" key="5">
    <source>
        <dbReference type="ARBA" id="ARBA00023040"/>
    </source>
</evidence>
<keyword evidence="7" id="KW-0675">Receptor</keyword>
<dbReference type="PROSITE" id="PS50262">
    <property type="entry name" value="G_PROTEIN_RECEP_F1_2"/>
    <property type="match status" value="1"/>
</dbReference>